<proteinExistence type="predicted"/>
<evidence type="ECO:0000313" key="2">
    <source>
        <dbReference type="Proteomes" id="UP000235145"/>
    </source>
</evidence>
<dbReference type="AlphaFoldDB" id="A0A9R1XPY8"/>
<name>A0A9R1XPY8_LACSA</name>
<dbReference type="NCBIfam" id="TIGR01589">
    <property type="entry name" value="A_thal_3526"/>
    <property type="match status" value="1"/>
</dbReference>
<sequence length="196" mass="22551">MFNPVSFLKTTQKMSTGDCRMISREEVQKVQNLIEQCLSRYTNKKHVIDILYREQNIEPIFTKIVWERLEEENQEFFKIYYTKLALKHQITQFNDLLHQQAVADLNQANSYGAVVNGSYIPGSNFVFHEGVNHNNVPENIAMKQAETMQQYHFPAVVLGGFNGGGLFIQVEMQNGPVTGEYGGGYSEREWGCSRWT</sequence>
<keyword evidence="2" id="KW-1185">Reference proteome</keyword>
<dbReference type="Proteomes" id="UP000235145">
    <property type="component" value="Unassembled WGS sequence"/>
</dbReference>
<reference evidence="1 2" key="1">
    <citation type="journal article" date="2017" name="Nat. Commun.">
        <title>Genome assembly with in vitro proximity ligation data and whole-genome triplication in lettuce.</title>
        <authorList>
            <person name="Reyes-Chin-Wo S."/>
            <person name="Wang Z."/>
            <person name="Yang X."/>
            <person name="Kozik A."/>
            <person name="Arikit S."/>
            <person name="Song C."/>
            <person name="Xia L."/>
            <person name="Froenicke L."/>
            <person name="Lavelle D.O."/>
            <person name="Truco M.J."/>
            <person name="Xia R."/>
            <person name="Zhu S."/>
            <person name="Xu C."/>
            <person name="Xu H."/>
            <person name="Xu X."/>
            <person name="Cox K."/>
            <person name="Korf I."/>
            <person name="Meyers B.C."/>
            <person name="Michelmore R.W."/>
        </authorList>
    </citation>
    <scope>NUCLEOTIDE SEQUENCE [LARGE SCALE GENOMIC DNA]</scope>
    <source>
        <strain evidence="2">cv. Salinas</strain>
        <tissue evidence="1">Seedlings</tissue>
    </source>
</reference>
<dbReference type="PANTHER" id="PTHR31871:SF62">
    <property type="entry name" value="ANGIOTENSIN-CONVERTING ENZYME 2"/>
    <property type="match status" value="1"/>
</dbReference>
<dbReference type="InterPro" id="IPR006476">
    <property type="entry name" value="CHP01589_pln"/>
</dbReference>
<dbReference type="PANTHER" id="PTHR31871">
    <property type="entry name" value="OS02G0137100 PROTEIN"/>
    <property type="match status" value="1"/>
</dbReference>
<comment type="caution">
    <text evidence="1">The sequence shown here is derived from an EMBL/GenBank/DDBJ whole genome shotgun (WGS) entry which is preliminary data.</text>
</comment>
<dbReference type="Pfam" id="PF09713">
    <property type="entry name" value="A_thal_3526"/>
    <property type="match status" value="1"/>
</dbReference>
<organism evidence="1 2">
    <name type="scientific">Lactuca sativa</name>
    <name type="common">Garden lettuce</name>
    <dbReference type="NCBI Taxonomy" id="4236"/>
    <lineage>
        <taxon>Eukaryota</taxon>
        <taxon>Viridiplantae</taxon>
        <taxon>Streptophyta</taxon>
        <taxon>Embryophyta</taxon>
        <taxon>Tracheophyta</taxon>
        <taxon>Spermatophyta</taxon>
        <taxon>Magnoliopsida</taxon>
        <taxon>eudicotyledons</taxon>
        <taxon>Gunneridae</taxon>
        <taxon>Pentapetalae</taxon>
        <taxon>asterids</taxon>
        <taxon>campanulids</taxon>
        <taxon>Asterales</taxon>
        <taxon>Asteraceae</taxon>
        <taxon>Cichorioideae</taxon>
        <taxon>Cichorieae</taxon>
        <taxon>Lactucinae</taxon>
        <taxon>Lactuca</taxon>
    </lineage>
</organism>
<evidence type="ECO:0000313" key="1">
    <source>
        <dbReference type="EMBL" id="KAJ0221421.1"/>
    </source>
</evidence>
<gene>
    <name evidence="1" type="ORF">LSAT_V11C200068850</name>
</gene>
<dbReference type="EMBL" id="NBSK02000002">
    <property type="protein sequence ID" value="KAJ0221421.1"/>
    <property type="molecule type" value="Genomic_DNA"/>
</dbReference>
<accession>A0A9R1XPY8</accession>
<protein>
    <submittedName>
        <fullName evidence="1">Uncharacterized protein</fullName>
    </submittedName>
</protein>